<evidence type="ECO:0000256" key="1">
    <source>
        <dbReference type="ARBA" id="ARBA00001946"/>
    </source>
</evidence>
<dbReference type="GO" id="GO:0005524">
    <property type="term" value="F:ATP binding"/>
    <property type="evidence" value="ECO:0007669"/>
    <property type="project" value="UniProtKB-KW"/>
</dbReference>
<dbReference type="STRING" id="1232681.ADIS_1823"/>
<evidence type="ECO:0000256" key="11">
    <source>
        <dbReference type="ARBA" id="ARBA00023125"/>
    </source>
</evidence>
<protein>
    <recommendedName>
        <fullName evidence="16">DNA helicase RecQ</fullName>
        <ecNumber evidence="16">5.6.2.4</ecNumber>
    </recommendedName>
</protein>
<dbReference type="GO" id="GO:0043138">
    <property type="term" value="F:3'-5' DNA helicase activity"/>
    <property type="evidence" value="ECO:0007669"/>
    <property type="project" value="UniProtKB-EC"/>
</dbReference>
<dbReference type="InterPro" id="IPR001650">
    <property type="entry name" value="Helicase_C-like"/>
</dbReference>
<dbReference type="InterPro" id="IPR032284">
    <property type="entry name" value="RecQ_Zn-bd"/>
</dbReference>
<dbReference type="EC" id="5.6.2.4" evidence="16"/>
<dbReference type="GO" id="GO:0005737">
    <property type="term" value="C:cytoplasm"/>
    <property type="evidence" value="ECO:0007669"/>
    <property type="project" value="TreeGrafter"/>
</dbReference>
<dbReference type="GO" id="GO:0006310">
    <property type="term" value="P:DNA recombination"/>
    <property type="evidence" value="ECO:0007669"/>
    <property type="project" value="UniProtKB-UniRule"/>
</dbReference>
<dbReference type="CDD" id="cd18794">
    <property type="entry name" value="SF2_C_RecQ"/>
    <property type="match status" value="1"/>
</dbReference>
<evidence type="ECO:0000256" key="15">
    <source>
        <dbReference type="ARBA" id="ARBA00034617"/>
    </source>
</evidence>
<feature type="domain" description="Helicase ATP-binding" evidence="18">
    <location>
        <begin position="24"/>
        <end position="194"/>
    </location>
</feature>
<keyword evidence="6" id="KW-0227">DNA damage</keyword>
<accession>R7ZUF4</accession>
<keyword evidence="10" id="KW-0067">ATP-binding</keyword>
<dbReference type="InterPro" id="IPR004589">
    <property type="entry name" value="DNA_helicase_ATP-dep_RecQ"/>
</dbReference>
<dbReference type="Pfam" id="PF14493">
    <property type="entry name" value="HTH_40"/>
    <property type="match status" value="1"/>
</dbReference>
<dbReference type="Proteomes" id="UP000013909">
    <property type="component" value="Unassembled WGS sequence"/>
</dbReference>
<dbReference type="GO" id="GO:0009432">
    <property type="term" value="P:SOS response"/>
    <property type="evidence" value="ECO:0007669"/>
    <property type="project" value="UniProtKB-UniRule"/>
</dbReference>
<dbReference type="GO" id="GO:0046872">
    <property type="term" value="F:metal ion binding"/>
    <property type="evidence" value="ECO:0007669"/>
    <property type="project" value="UniProtKB-KW"/>
</dbReference>
<dbReference type="InterPro" id="IPR002121">
    <property type="entry name" value="HRDC_dom"/>
</dbReference>
<dbReference type="SMART" id="SM00341">
    <property type="entry name" value="HRDC"/>
    <property type="match status" value="1"/>
</dbReference>
<dbReference type="NCBIfam" id="TIGR01389">
    <property type="entry name" value="recQ"/>
    <property type="match status" value="1"/>
</dbReference>
<dbReference type="InterPro" id="IPR011545">
    <property type="entry name" value="DEAD/DEAH_box_helicase_dom"/>
</dbReference>
<keyword evidence="11" id="KW-0238">DNA-binding</keyword>
<keyword evidence="5" id="KW-0547">Nucleotide-binding</keyword>
<dbReference type="InterPro" id="IPR027417">
    <property type="entry name" value="P-loop_NTPase"/>
</dbReference>
<comment type="similarity">
    <text evidence="3">Belongs to the helicase family. RecQ subfamily.</text>
</comment>
<dbReference type="Gene3D" id="1.10.10.10">
    <property type="entry name" value="Winged helix-like DNA-binding domain superfamily/Winged helix DNA-binding domain"/>
    <property type="match status" value="1"/>
</dbReference>
<evidence type="ECO:0000256" key="6">
    <source>
        <dbReference type="ARBA" id="ARBA00022763"/>
    </source>
</evidence>
<keyword evidence="9" id="KW-0862">Zinc</keyword>
<dbReference type="PANTHER" id="PTHR13710">
    <property type="entry name" value="DNA HELICASE RECQ FAMILY MEMBER"/>
    <property type="match status" value="1"/>
</dbReference>
<keyword evidence="14" id="KW-0413">Isomerase</keyword>
<keyword evidence="7" id="KW-0378">Hydrolase</keyword>
<keyword evidence="4" id="KW-0479">Metal-binding</keyword>
<dbReference type="NCBIfam" id="TIGR00614">
    <property type="entry name" value="recQ_fam"/>
    <property type="match status" value="1"/>
</dbReference>
<dbReference type="SMART" id="SM00487">
    <property type="entry name" value="DEXDc"/>
    <property type="match status" value="1"/>
</dbReference>
<evidence type="ECO:0000256" key="14">
    <source>
        <dbReference type="ARBA" id="ARBA00023235"/>
    </source>
</evidence>
<dbReference type="EMBL" id="AQHR01000050">
    <property type="protein sequence ID" value="EON77604.1"/>
    <property type="molecule type" value="Genomic_DNA"/>
</dbReference>
<evidence type="ECO:0000256" key="4">
    <source>
        <dbReference type="ARBA" id="ARBA00022723"/>
    </source>
</evidence>
<dbReference type="Gene3D" id="1.10.150.80">
    <property type="entry name" value="HRDC domain"/>
    <property type="match status" value="1"/>
</dbReference>
<dbReference type="GO" id="GO:0009378">
    <property type="term" value="F:four-way junction helicase activity"/>
    <property type="evidence" value="ECO:0007669"/>
    <property type="project" value="TreeGrafter"/>
</dbReference>
<dbReference type="PANTHER" id="PTHR13710:SF105">
    <property type="entry name" value="ATP-DEPENDENT DNA HELICASE Q1"/>
    <property type="match status" value="1"/>
</dbReference>
<evidence type="ECO:0000256" key="16">
    <source>
        <dbReference type="NCBIfam" id="TIGR01389"/>
    </source>
</evidence>
<dbReference type="SMART" id="SM00490">
    <property type="entry name" value="HELICc"/>
    <property type="match status" value="1"/>
</dbReference>
<dbReference type="CDD" id="cd17920">
    <property type="entry name" value="DEXHc_RecQ"/>
    <property type="match status" value="1"/>
</dbReference>
<dbReference type="SUPFAM" id="SSF52540">
    <property type="entry name" value="P-loop containing nucleoside triphosphate hydrolases"/>
    <property type="match status" value="2"/>
</dbReference>
<comment type="catalytic activity">
    <reaction evidence="15">
        <text>Couples ATP hydrolysis with the unwinding of duplex DNA by translocating in the 3'-5' direction.</text>
        <dbReference type="EC" id="5.6.2.4"/>
    </reaction>
</comment>
<evidence type="ECO:0000256" key="2">
    <source>
        <dbReference type="ARBA" id="ARBA00001947"/>
    </source>
</evidence>
<dbReference type="Pfam" id="PF16124">
    <property type="entry name" value="RecQ_Zn_bind"/>
    <property type="match status" value="1"/>
</dbReference>
<dbReference type="Pfam" id="PF00570">
    <property type="entry name" value="HRDC"/>
    <property type="match status" value="1"/>
</dbReference>
<evidence type="ECO:0000313" key="20">
    <source>
        <dbReference type="EMBL" id="EON77604.1"/>
    </source>
</evidence>
<feature type="domain" description="Helicase C-terminal" evidence="19">
    <location>
        <begin position="218"/>
        <end position="364"/>
    </location>
</feature>
<dbReference type="FunFam" id="3.40.50.300:FF:000156">
    <property type="entry name" value="ATP-dependent DNA helicase recQ"/>
    <property type="match status" value="1"/>
</dbReference>
<evidence type="ECO:0000259" key="17">
    <source>
        <dbReference type="PROSITE" id="PS50967"/>
    </source>
</evidence>
<dbReference type="GO" id="GO:0043590">
    <property type="term" value="C:bacterial nucleoid"/>
    <property type="evidence" value="ECO:0007669"/>
    <property type="project" value="TreeGrafter"/>
</dbReference>
<dbReference type="GO" id="GO:0006260">
    <property type="term" value="P:DNA replication"/>
    <property type="evidence" value="ECO:0007669"/>
    <property type="project" value="InterPro"/>
</dbReference>
<dbReference type="PROSITE" id="PS50967">
    <property type="entry name" value="HRDC"/>
    <property type="match status" value="1"/>
</dbReference>
<reference evidence="20 21" key="1">
    <citation type="submission" date="2013-02" db="EMBL/GenBank/DDBJ databases">
        <title>A novel strain isolated from Lonar lake, Maharashtra, India.</title>
        <authorList>
            <person name="Singh A."/>
        </authorList>
    </citation>
    <scope>NUCLEOTIDE SEQUENCE [LARGE SCALE GENOMIC DNA]</scope>
    <source>
        <strain evidence="20 21">AK24</strain>
    </source>
</reference>
<dbReference type="InterPro" id="IPR029491">
    <property type="entry name" value="Helicase_HTH"/>
</dbReference>
<comment type="cofactor">
    <cofactor evidence="2">
        <name>Zn(2+)</name>
        <dbReference type="ChEBI" id="CHEBI:29105"/>
    </cofactor>
</comment>
<evidence type="ECO:0000256" key="9">
    <source>
        <dbReference type="ARBA" id="ARBA00022833"/>
    </source>
</evidence>
<dbReference type="InterPro" id="IPR036388">
    <property type="entry name" value="WH-like_DNA-bd_sf"/>
</dbReference>
<evidence type="ECO:0000256" key="12">
    <source>
        <dbReference type="ARBA" id="ARBA00023172"/>
    </source>
</evidence>
<feature type="domain" description="HRDC" evidence="17">
    <location>
        <begin position="516"/>
        <end position="596"/>
    </location>
</feature>
<evidence type="ECO:0000256" key="3">
    <source>
        <dbReference type="ARBA" id="ARBA00005446"/>
    </source>
</evidence>
<evidence type="ECO:0000256" key="10">
    <source>
        <dbReference type="ARBA" id="ARBA00022840"/>
    </source>
</evidence>
<dbReference type="FunFam" id="3.40.50.300:FF:000296">
    <property type="entry name" value="ATP-dependent DNA helicase RecQ"/>
    <property type="match status" value="1"/>
</dbReference>
<dbReference type="SMART" id="SM00956">
    <property type="entry name" value="RQC"/>
    <property type="match status" value="1"/>
</dbReference>
<dbReference type="InterPro" id="IPR006293">
    <property type="entry name" value="DNA_helicase_ATP-dep_RecQ_bac"/>
</dbReference>
<dbReference type="Pfam" id="PF09382">
    <property type="entry name" value="RQC"/>
    <property type="match status" value="1"/>
</dbReference>
<dbReference type="GO" id="GO:0016787">
    <property type="term" value="F:hydrolase activity"/>
    <property type="evidence" value="ECO:0007669"/>
    <property type="project" value="UniProtKB-KW"/>
</dbReference>
<dbReference type="Pfam" id="PF00271">
    <property type="entry name" value="Helicase_C"/>
    <property type="match status" value="1"/>
</dbReference>
<dbReference type="OrthoDB" id="9763310at2"/>
<dbReference type="InterPro" id="IPR010997">
    <property type="entry name" value="HRDC-like_sf"/>
</dbReference>
<evidence type="ECO:0000313" key="21">
    <source>
        <dbReference type="Proteomes" id="UP000013909"/>
    </source>
</evidence>
<dbReference type="GO" id="GO:0003677">
    <property type="term" value="F:DNA binding"/>
    <property type="evidence" value="ECO:0007669"/>
    <property type="project" value="UniProtKB-KW"/>
</dbReference>
<dbReference type="SUPFAM" id="SSF47819">
    <property type="entry name" value="HRDC-like"/>
    <property type="match status" value="1"/>
</dbReference>
<dbReference type="PROSITE" id="PS51192">
    <property type="entry name" value="HELICASE_ATP_BIND_1"/>
    <property type="match status" value="1"/>
</dbReference>
<dbReference type="RefSeq" id="WP_010853961.1">
    <property type="nucleotide sequence ID" value="NZ_AQHR01000050.1"/>
</dbReference>
<dbReference type="GO" id="GO:0030894">
    <property type="term" value="C:replisome"/>
    <property type="evidence" value="ECO:0007669"/>
    <property type="project" value="TreeGrafter"/>
</dbReference>
<dbReference type="InterPro" id="IPR014001">
    <property type="entry name" value="Helicase_ATP-bd"/>
</dbReference>
<sequence length="714" mass="79441">MTPQQVLTDFFGYSKFRGNQAEVIAAILGGKDTIALMPTGAGKSVCFQVPAMVLPGLTLVISPLIALMKDQVDALNGLGIPAAFINSTQSVSEQRFVSEQVLQGKVKLLYVSPERLFSGSNGWNGFLEKAKLSLVAVDEAHCVSQWGHDFRPEYLKIGMLREAFSDVPFLALTATADPQTRRDIAEKLALKDPLWFISSFDRPNISYQVALRSDSFQKLTDFLANRSSDSGIIYCLSRKSVEETAGKLAGLGYSALPYHAGLDKEVRDRHQDLFIKDEVKIMVATIAFGMGIDKSNVRFVVHMNMPQSIESYYQETGRAGRDGLPSEALLFYSYGDSVTLSRMVENSDNPAYIEIAKTKLAKMVQFCQLNSCRRRFLLSYFGEKPREDCGNCDVCFREGKRIDATLPAQMFLSAVVRLGEGFGMGHVILVLRGSESAKVQEAHKSLSVYGIGKSQSEAYWKNLGSTLIREGYMESAGEPYPVLTLTSLARQKLKSKEKIFLALEMEGFKTSASGEERYDKGLFEKLKNLRFALARKLGVPPYLVFSDATLAEMATHFPEDLPSFRRIHGVGQLKAERYGAEFIRVVKNYRVENNIKPKRKAASTPAKLRAGTDAGTLVETLRLFEKGLGPQEIASERGLSPRTVEGHLVDLVEQKKISVQAFLALDEVEEILEAYRKQDDGLLRTLKEFFGEKFSYFELRLALAHDASKKRNGA</sequence>
<keyword evidence="12" id="KW-0233">DNA recombination</keyword>
<organism evidence="20 21">
    <name type="scientific">Lunatimonas lonarensis</name>
    <dbReference type="NCBI Taxonomy" id="1232681"/>
    <lineage>
        <taxon>Bacteria</taxon>
        <taxon>Pseudomonadati</taxon>
        <taxon>Bacteroidota</taxon>
        <taxon>Cytophagia</taxon>
        <taxon>Cytophagales</taxon>
        <taxon>Cyclobacteriaceae</taxon>
    </lineage>
</organism>
<proteinExistence type="inferred from homology"/>
<keyword evidence="8 20" id="KW-0347">Helicase</keyword>
<keyword evidence="21" id="KW-1185">Reference proteome</keyword>
<gene>
    <name evidence="20" type="ORF">ADIS_1823</name>
</gene>
<evidence type="ECO:0000256" key="8">
    <source>
        <dbReference type="ARBA" id="ARBA00022806"/>
    </source>
</evidence>
<keyword evidence="13" id="KW-0234">DNA repair</keyword>
<dbReference type="InterPro" id="IPR044876">
    <property type="entry name" value="HRDC_dom_sf"/>
</dbReference>
<evidence type="ECO:0000256" key="5">
    <source>
        <dbReference type="ARBA" id="ARBA00022741"/>
    </source>
</evidence>
<evidence type="ECO:0000256" key="7">
    <source>
        <dbReference type="ARBA" id="ARBA00022801"/>
    </source>
</evidence>
<evidence type="ECO:0000256" key="13">
    <source>
        <dbReference type="ARBA" id="ARBA00023204"/>
    </source>
</evidence>
<comment type="cofactor">
    <cofactor evidence="1">
        <name>Mg(2+)</name>
        <dbReference type="ChEBI" id="CHEBI:18420"/>
    </cofactor>
</comment>
<evidence type="ECO:0000259" key="19">
    <source>
        <dbReference type="PROSITE" id="PS51194"/>
    </source>
</evidence>
<dbReference type="PROSITE" id="PS51194">
    <property type="entry name" value="HELICASE_CTER"/>
    <property type="match status" value="1"/>
</dbReference>
<evidence type="ECO:0000259" key="18">
    <source>
        <dbReference type="PROSITE" id="PS51192"/>
    </source>
</evidence>
<dbReference type="AlphaFoldDB" id="R7ZUF4"/>
<dbReference type="Pfam" id="PF00270">
    <property type="entry name" value="DEAD"/>
    <property type="match status" value="1"/>
</dbReference>
<comment type="caution">
    <text evidence="20">The sequence shown here is derived from an EMBL/GenBank/DDBJ whole genome shotgun (WGS) entry which is preliminary data.</text>
</comment>
<dbReference type="Gene3D" id="3.40.50.300">
    <property type="entry name" value="P-loop containing nucleotide triphosphate hydrolases"/>
    <property type="match status" value="2"/>
</dbReference>
<dbReference type="GO" id="GO:0006281">
    <property type="term" value="P:DNA repair"/>
    <property type="evidence" value="ECO:0007669"/>
    <property type="project" value="UniProtKB-KW"/>
</dbReference>
<dbReference type="PATRIC" id="fig|1288963.3.peg.1812"/>
<dbReference type="InterPro" id="IPR018982">
    <property type="entry name" value="RQC_domain"/>
</dbReference>
<name>R7ZUF4_9BACT</name>